<dbReference type="EMBL" id="UINC01051671">
    <property type="protein sequence ID" value="SVB66104.1"/>
    <property type="molecule type" value="Genomic_DNA"/>
</dbReference>
<protein>
    <recommendedName>
        <fullName evidence="3">Aldehyde dehydrogenase domain-containing protein</fullName>
    </recommendedName>
</protein>
<dbReference type="PROSITE" id="PS00687">
    <property type="entry name" value="ALDEHYDE_DEHYDR_GLU"/>
    <property type="match status" value="1"/>
</dbReference>
<feature type="non-terminal residue" evidence="4">
    <location>
        <position position="400"/>
    </location>
</feature>
<sequence length="400" mass="42605">MSANTPDLDFTSKGLFIGGEWVKASSGQTITTINPSNGDLLGDVPLANEADVDKAVASAKAAFPAWSALPVAKRPEYLVRLADTIDENADQLALMDAVDSGNAVSGMRADMKWTADTLRYFAALVTEIKGETMSREPGHLNLTLRQPYGVVAKINPFNHPFRFCAEKAASALAAGNTIVIKGPEQAPLSSLRLGELCQQIFPPGVVNIVTGDGMTGSAMVRHKDVHRIGFVGSVETGRIIAQEAAEGLKEITLELGGKNPIIIFPDADPEKAAATVVKAMNMNRQGQSCSSTSRVLVHESLHDKVRAELVKVASAIPIGLPWLEGAEMGPLVSQQQYDKVLRYIDYGHEDGARLLTGGGPPDDADLTKGFFVAPTVSDGVTPQMRIGREEIFGPVMSIMG</sequence>
<evidence type="ECO:0000256" key="1">
    <source>
        <dbReference type="ARBA" id="ARBA00009986"/>
    </source>
</evidence>
<gene>
    <name evidence="4" type="ORF">METZ01_LOCUS218958</name>
</gene>
<accession>A0A382FUN5</accession>
<feature type="domain" description="Aldehyde dehydrogenase" evidence="3">
    <location>
        <begin position="21"/>
        <end position="399"/>
    </location>
</feature>
<dbReference type="Gene3D" id="3.40.605.10">
    <property type="entry name" value="Aldehyde Dehydrogenase, Chain A, domain 1"/>
    <property type="match status" value="1"/>
</dbReference>
<dbReference type="FunFam" id="3.40.605.10:FF:000007">
    <property type="entry name" value="NAD/NADP-dependent betaine aldehyde dehydrogenase"/>
    <property type="match status" value="1"/>
</dbReference>
<comment type="similarity">
    <text evidence="1">Belongs to the aldehyde dehydrogenase family.</text>
</comment>
<evidence type="ECO:0000313" key="4">
    <source>
        <dbReference type="EMBL" id="SVB66104.1"/>
    </source>
</evidence>
<dbReference type="InterPro" id="IPR016161">
    <property type="entry name" value="Ald_DH/histidinol_DH"/>
</dbReference>
<dbReference type="SUPFAM" id="SSF53720">
    <property type="entry name" value="ALDH-like"/>
    <property type="match status" value="1"/>
</dbReference>
<name>A0A382FUN5_9ZZZZ</name>
<keyword evidence="2" id="KW-0560">Oxidoreductase</keyword>
<evidence type="ECO:0000259" key="3">
    <source>
        <dbReference type="Pfam" id="PF00171"/>
    </source>
</evidence>
<proteinExistence type="inferred from homology"/>
<dbReference type="AlphaFoldDB" id="A0A382FUN5"/>
<organism evidence="4">
    <name type="scientific">marine metagenome</name>
    <dbReference type="NCBI Taxonomy" id="408172"/>
    <lineage>
        <taxon>unclassified sequences</taxon>
        <taxon>metagenomes</taxon>
        <taxon>ecological metagenomes</taxon>
    </lineage>
</organism>
<dbReference type="InterPro" id="IPR016162">
    <property type="entry name" value="Ald_DH_N"/>
</dbReference>
<dbReference type="Gene3D" id="3.40.309.10">
    <property type="entry name" value="Aldehyde Dehydrogenase, Chain A, domain 2"/>
    <property type="match status" value="1"/>
</dbReference>
<dbReference type="InterPro" id="IPR029510">
    <property type="entry name" value="Ald_DH_CS_GLU"/>
</dbReference>
<dbReference type="InterPro" id="IPR016163">
    <property type="entry name" value="Ald_DH_C"/>
</dbReference>
<dbReference type="InterPro" id="IPR015590">
    <property type="entry name" value="Aldehyde_DH_dom"/>
</dbReference>
<dbReference type="Pfam" id="PF00171">
    <property type="entry name" value="Aldedh"/>
    <property type="match status" value="1"/>
</dbReference>
<dbReference type="PANTHER" id="PTHR11699">
    <property type="entry name" value="ALDEHYDE DEHYDROGENASE-RELATED"/>
    <property type="match status" value="1"/>
</dbReference>
<dbReference type="GO" id="GO:0016620">
    <property type="term" value="F:oxidoreductase activity, acting on the aldehyde or oxo group of donors, NAD or NADP as acceptor"/>
    <property type="evidence" value="ECO:0007669"/>
    <property type="project" value="InterPro"/>
</dbReference>
<evidence type="ECO:0000256" key="2">
    <source>
        <dbReference type="ARBA" id="ARBA00023002"/>
    </source>
</evidence>
<reference evidence="4" key="1">
    <citation type="submission" date="2018-05" db="EMBL/GenBank/DDBJ databases">
        <authorList>
            <person name="Lanie J.A."/>
            <person name="Ng W.-L."/>
            <person name="Kazmierczak K.M."/>
            <person name="Andrzejewski T.M."/>
            <person name="Davidsen T.M."/>
            <person name="Wayne K.J."/>
            <person name="Tettelin H."/>
            <person name="Glass J.I."/>
            <person name="Rusch D."/>
            <person name="Podicherti R."/>
            <person name="Tsui H.-C.T."/>
            <person name="Winkler M.E."/>
        </authorList>
    </citation>
    <scope>NUCLEOTIDE SEQUENCE</scope>
</reference>